<dbReference type="InterPro" id="IPR006638">
    <property type="entry name" value="Elp3/MiaA/NifB-like_rSAM"/>
</dbReference>
<dbReference type="Pfam" id="PF04055">
    <property type="entry name" value="Radical_SAM"/>
    <property type="match status" value="1"/>
</dbReference>
<dbReference type="PROSITE" id="PS51918">
    <property type="entry name" value="RADICAL_SAM"/>
    <property type="match status" value="1"/>
</dbReference>
<comment type="cofactor">
    <cofactor evidence="1">
        <name>[4Fe-4S] cluster</name>
        <dbReference type="ChEBI" id="CHEBI:49883"/>
    </cofactor>
</comment>
<dbReference type="InterPro" id="IPR032432">
    <property type="entry name" value="Radical_SAM_C"/>
</dbReference>
<dbReference type="InterPro" id="IPR005911">
    <property type="entry name" value="YhcC-like"/>
</dbReference>
<dbReference type="Proteomes" id="UP000014977">
    <property type="component" value="Unassembled WGS sequence"/>
</dbReference>
<dbReference type="InterPro" id="IPR058240">
    <property type="entry name" value="rSAM_sf"/>
</dbReference>
<organism evidence="8 9">
    <name type="scientific">Desulfococcus multivorans DSM 2059</name>
    <dbReference type="NCBI Taxonomy" id="1121405"/>
    <lineage>
        <taxon>Bacteria</taxon>
        <taxon>Pseudomonadati</taxon>
        <taxon>Thermodesulfobacteriota</taxon>
        <taxon>Desulfobacteria</taxon>
        <taxon>Desulfobacterales</taxon>
        <taxon>Desulfococcaceae</taxon>
        <taxon>Desulfococcus</taxon>
    </lineage>
</organism>
<dbReference type="AlphaFoldDB" id="S7UPH2"/>
<evidence type="ECO:0000256" key="3">
    <source>
        <dbReference type="ARBA" id="ARBA00022691"/>
    </source>
</evidence>
<keyword evidence="3" id="KW-0949">S-adenosyl-L-methionine</keyword>
<sequence>MTALPYRDFNAYLRDRFGERVQKIIVDAGLDCPNRDGTVARGGCIYCNRRGSGTGNHAKGLSITEQIRVGSRFVARRYKARKFLIYFQSFSNTYAPVPVLRRLYDEALGAVPGIVGLSIGTRPDCVDKAVLDLLGDYGRRTLMWVEYGLQSAHDETLRRINRGHDVACFRRAAAETRRRGIRVCAHVILGLPGESRGEMMETAKALAEMGIDAVKIHLLYVVRGTALERMYRTGAYQCLTQSEYVDLVCEFLEHLPPKVVIQRLTGDPHPDELVAPDWARDRSTLNRIRETLTAAHRFQGGRYGG</sequence>
<reference evidence="8 9" key="1">
    <citation type="journal article" date="2013" name="Genome Announc.">
        <title>Draft genome sequences for three mercury-methylating, sulfate-reducing bacteria.</title>
        <authorList>
            <person name="Brown S.D."/>
            <person name="Hurt R.A.Jr."/>
            <person name="Gilmour C.C."/>
            <person name="Elias D.A."/>
        </authorList>
    </citation>
    <scope>NUCLEOTIDE SEQUENCE [LARGE SCALE GENOMIC DNA]</scope>
    <source>
        <strain evidence="8 9">DSM 2059</strain>
    </source>
</reference>
<dbReference type="PANTHER" id="PTHR11135">
    <property type="entry name" value="HISTONE ACETYLTRANSFERASE-RELATED"/>
    <property type="match status" value="1"/>
</dbReference>
<evidence type="ECO:0000256" key="1">
    <source>
        <dbReference type="ARBA" id="ARBA00001966"/>
    </source>
</evidence>
<gene>
    <name evidence="8" type="ORF">dsmv_0614</name>
</gene>
<evidence type="ECO:0000256" key="4">
    <source>
        <dbReference type="ARBA" id="ARBA00022723"/>
    </source>
</evidence>
<keyword evidence="9" id="KW-1185">Reference proteome</keyword>
<dbReference type="InterPro" id="IPR039661">
    <property type="entry name" value="ELP3"/>
</dbReference>
<dbReference type="RefSeq" id="WP_020877725.1">
    <property type="nucleotide sequence ID" value="NZ_ATHJ01000105.1"/>
</dbReference>
<proteinExistence type="predicted"/>
<dbReference type="PATRIC" id="fig|1121405.3.peg.3326"/>
<evidence type="ECO:0000259" key="7">
    <source>
        <dbReference type="PROSITE" id="PS51918"/>
    </source>
</evidence>
<evidence type="ECO:0000313" key="9">
    <source>
        <dbReference type="Proteomes" id="UP000014977"/>
    </source>
</evidence>
<dbReference type="STRING" id="897.B2D07_15715"/>
<dbReference type="GO" id="GO:0003824">
    <property type="term" value="F:catalytic activity"/>
    <property type="evidence" value="ECO:0007669"/>
    <property type="project" value="InterPro"/>
</dbReference>
<dbReference type="OrthoDB" id="9801689at2"/>
<evidence type="ECO:0000256" key="6">
    <source>
        <dbReference type="ARBA" id="ARBA00023014"/>
    </source>
</evidence>
<dbReference type="InterPro" id="IPR007197">
    <property type="entry name" value="rSAM"/>
</dbReference>
<evidence type="ECO:0000256" key="2">
    <source>
        <dbReference type="ARBA" id="ARBA00022485"/>
    </source>
</evidence>
<dbReference type="EMBL" id="ATHJ01000105">
    <property type="protein sequence ID" value="EPR35909.1"/>
    <property type="molecule type" value="Genomic_DNA"/>
</dbReference>
<keyword evidence="4" id="KW-0479">Metal-binding</keyword>
<protein>
    <recommendedName>
        <fullName evidence="7">Radical SAM core domain-containing protein</fullName>
    </recommendedName>
</protein>
<dbReference type="Pfam" id="PF16199">
    <property type="entry name" value="Radical_SAM_C"/>
    <property type="match status" value="1"/>
</dbReference>
<dbReference type="Gene3D" id="3.80.30.20">
    <property type="entry name" value="tm_1862 like domain"/>
    <property type="match status" value="1"/>
</dbReference>
<keyword evidence="6" id="KW-0411">Iron-sulfur</keyword>
<accession>S7UPH2</accession>
<dbReference type="SFLD" id="SFLDS00029">
    <property type="entry name" value="Radical_SAM"/>
    <property type="match status" value="1"/>
</dbReference>
<dbReference type="GO" id="GO:0051539">
    <property type="term" value="F:4 iron, 4 sulfur cluster binding"/>
    <property type="evidence" value="ECO:0007669"/>
    <property type="project" value="UniProtKB-KW"/>
</dbReference>
<dbReference type="NCBIfam" id="TIGR01212">
    <property type="entry name" value="TIGR01212 family radical SAM protein"/>
    <property type="match status" value="1"/>
</dbReference>
<dbReference type="SFLD" id="SFLDG01091">
    <property type="entry name" value="uncharacterized_CHP01210-like"/>
    <property type="match status" value="1"/>
</dbReference>
<dbReference type="SFLD" id="SFLDG01086">
    <property type="entry name" value="elongater_protein-like"/>
    <property type="match status" value="1"/>
</dbReference>
<dbReference type="InterPro" id="IPR023404">
    <property type="entry name" value="rSAM_horseshoe"/>
</dbReference>
<feature type="domain" description="Radical SAM core" evidence="7">
    <location>
        <begin position="16"/>
        <end position="258"/>
    </location>
</feature>
<keyword evidence="5" id="KW-0408">Iron</keyword>
<dbReference type="eggNOG" id="COG1242">
    <property type="taxonomic scope" value="Bacteria"/>
</dbReference>
<dbReference type="PANTHER" id="PTHR11135:SF1">
    <property type="entry name" value="PROTEIN YHCC"/>
    <property type="match status" value="1"/>
</dbReference>
<keyword evidence="2" id="KW-0004">4Fe-4S</keyword>
<dbReference type="GO" id="GO:0046872">
    <property type="term" value="F:metal ion binding"/>
    <property type="evidence" value="ECO:0007669"/>
    <property type="project" value="UniProtKB-KW"/>
</dbReference>
<name>S7UPH2_DESML</name>
<evidence type="ECO:0000313" key="8">
    <source>
        <dbReference type="EMBL" id="EPR35909.1"/>
    </source>
</evidence>
<evidence type="ECO:0000256" key="5">
    <source>
        <dbReference type="ARBA" id="ARBA00023004"/>
    </source>
</evidence>
<dbReference type="SUPFAM" id="SSF102114">
    <property type="entry name" value="Radical SAM enzymes"/>
    <property type="match status" value="1"/>
</dbReference>
<dbReference type="SMART" id="SM00729">
    <property type="entry name" value="Elp3"/>
    <property type="match status" value="1"/>
</dbReference>
<comment type="caution">
    <text evidence="8">The sequence shown here is derived from an EMBL/GenBank/DDBJ whole genome shotgun (WGS) entry which is preliminary data.</text>
</comment>